<evidence type="ECO:0000313" key="3">
    <source>
        <dbReference type="Proteomes" id="UP000232003"/>
    </source>
</evidence>
<gene>
    <name evidence="2" type="ORF">COO91_01634</name>
</gene>
<dbReference type="AlphaFoldDB" id="A0A2K8SKC0"/>
<organism evidence="2 3">
    <name type="scientific">Nostoc flagelliforme CCNUN1</name>
    <dbReference type="NCBI Taxonomy" id="2038116"/>
    <lineage>
        <taxon>Bacteria</taxon>
        <taxon>Bacillati</taxon>
        <taxon>Cyanobacteriota</taxon>
        <taxon>Cyanophyceae</taxon>
        <taxon>Nostocales</taxon>
        <taxon>Nostocaceae</taxon>
        <taxon>Nostoc</taxon>
    </lineage>
</organism>
<dbReference type="NCBIfam" id="TIGR02246">
    <property type="entry name" value="SgcJ/EcaC family oxidoreductase"/>
    <property type="match status" value="1"/>
</dbReference>
<sequence length="151" mass="17523">MLWLSRWLVLGIIFVSLTFSAPLFASQSMNQEDIQILIEKAKDAWVAQDVDALAQLFTVDGELIVPGQCWRGQERIREGVIHFKQQYSDVKIVIQRIIIAANQAAVEWYYEDTEKATGRRNKADDVIVVDFRDGQISRWREYFDTQTPTNR</sequence>
<reference evidence="2 3" key="1">
    <citation type="submission" date="2017-11" db="EMBL/GenBank/DDBJ databases">
        <title>Complete genome of a free-living desiccation-tolerant cyanobacterium and its photosynthetic adaptation to extreme terrestrial habitat.</title>
        <authorList>
            <person name="Shang J."/>
        </authorList>
    </citation>
    <scope>NUCLEOTIDE SEQUENCE [LARGE SCALE GENOMIC DNA]</scope>
    <source>
        <strain evidence="2 3">CCNUN1</strain>
    </source>
</reference>
<name>A0A2K8SKC0_9NOSO</name>
<dbReference type="RefSeq" id="WP_100897870.1">
    <property type="nucleotide sequence ID" value="NZ_CAWNNC010000001.1"/>
</dbReference>
<proteinExistence type="predicted"/>
<evidence type="ECO:0000259" key="1">
    <source>
        <dbReference type="Pfam" id="PF12680"/>
    </source>
</evidence>
<dbReference type="InterPro" id="IPR037401">
    <property type="entry name" value="SnoaL-like"/>
</dbReference>
<dbReference type="EMBL" id="CP024785">
    <property type="protein sequence ID" value="AUB35743.1"/>
    <property type="molecule type" value="Genomic_DNA"/>
</dbReference>
<keyword evidence="3" id="KW-1185">Reference proteome</keyword>
<feature type="domain" description="SnoaL-like" evidence="1">
    <location>
        <begin position="43"/>
        <end position="139"/>
    </location>
</feature>
<dbReference type="InterPro" id="IPR011944">
    <property type="entry name" value="Steroid_delta5-4_isomerase"/>
</dbReference>
<dbReference type="Pfam" id="PF12680">
    <property type="entry name" value="SnoaL_2"/>
    <property type="match status" value="1"/>
</dbReference>
<protein>
    <submittedName>
        <fullName evidence="2">Ketosteroid isomerase-related protein</fullName>
    </submittedName>
</protein>
<dbReference type="OrthoDB" id="9781757at2"/>
<dbReference type="SUPFAM" id="SSF54427">
    <property type="entry name" value="NTF2-like"/>
    <property type="match status" value="1"/>
</dbReference>
<dbReference type="GO" id="GO:0016853">
    <property type="term" value="F:isomerase activity"/>
    <property type="evidence" value="ECO:0007669"/>
    <property type="project" value="UniProtKB-KW"/>
</dbReference>
<dbReference type="KEGG" id="nfl:COO91_01634"/>
<dbReference type="Proteomes" id="UP000232003">
    <property type="component" value="Chromosome"/>
</dbReference>
<evidence type="ECO:0000313" key="2">
    <source>
        <dbReference type="EMBL" id="AUB35743.1"/>
    </source>
</evidence>
<dbReference type="InterPro" id="IPR032710">
    <property type="entry name" value="NTF2-like_dom_sf"/>
</dbReference>
<keyword evidence="2" id="KW-0413">Isomerase</keyword>
<accession>A0A2K8SKC0</accession>
<dbReference type="Gene3D" id="3.10.450.50">
    <property type="match status" value="1"/>
</dbReference>